<dbReference type="OrthoDB" id="3358017at2759"/>
<proteinExistence type="predicted"/>
<sequence length="290" mass="32313">MVGYTPSRTSTAVFTAFFSISTALHLGQFIYKRSWFLLPTVILCGVAEVVGWAARLMQSMDPTDPGRVNFKIQTILLLLAPTPLLAANFMVFGKLVRELGTSYSRLTPRWYGLIFGGCDILSLFIQGIGGGMLASGPKNPKKLTEATNIMLGGIIFQLISIIVYVALATEYWLRYRSDSPVRSTNATEESLKDGRARGEMTNRRRLMFYGLAINLVFLFIRAIYRCVELFDGFGGRIMSTEVYFDVLDGAMILLAMFSLNLFHPGWLLGETRKEAPVENKEFSASSSTVF</sequence>
<feature type="transmembrane region" description="Helical" evidence="5">
    <location>
        <begin position="74"/>
        <end position="96"/>
    </location>
</feature>
<dbReference type="AlphaFoldDB" id="A0A5C3L1P9"/>
<protein>
    <submittedName>
        <fullName evidence="6">RTA1 like protein</fullName>
    </submittedName>
</protein>
<feature type="transmembrane region" description="Helical" evidence="5">
    <location>
        <begin position="108"/>
        <end position="129"/>
    </location>
</feature>
<dbReference type="EMBL" id="ML210170">
    <property type="protein sequence ID" value="TFK26894.1"/>
    <property type="molecule type" value="Genomic_DNA"/>
</dbReference>
<comment type="subcellular location">
    <subcellularLocation>
        <location evidence="1">Membrane</location>
        <topology evidence="1">Multi-pass membrane protein</topology>
    </subcellularLocation>
</comment>
<feature type="transmembrane region" description="Helical" evidence="5">
    <location>
        <begin position="206"/>
        <end position="224"/>
    </location>
</feature>
<feature type="transmembrane region" description="Helical" evidence="5">
    <location>
        <begin position="36"/>
        <end position="54"/>
    </location>
</feature>
<feature type="transmembrane region" description="Helical" evidence="5">
    <location>
        <begin position="12"/>
        <end position="31"/>
    </location>
</feature>
<evidence type="ECO:0000313" key="6">
    <source>
        <dbReference type="EMBL" id="TFK26894.1"/>
    </source>
</evidence>
<name>A0A5C3L1P9_COPMA</name>
<dbReference type="PANTHER" id="PTHR31465">
    <property type="entry name" value="PROTEIN RTA1-RELATED"/>
    <property type="match status" value="1"/>
</dbReference>
<evidence type="ECO:0000256" key="4">
    <source>
        <dbReference type="ARBA" id="ARBA00023136"/>
    </source>
</evidence>
<reference evidence="6 7" key="1">
    <citation type="journal article" date="2019" name="Nat. Ecol. Evol.">
        <title>Megaphylogeny resolves global patterns of mushroom evolution.</title>
        <authorList>
            <person name="Varga T."/>
            <person name="Krizsan K."/>
            <person name="Foldi C."/>
            <person name="Dima B."/>
            <person name="Sanchez-Garcia M."/>
            <person name="Sanchez-Ramirez S."/>
            <person name="Szollosi G.J."/>
            <person name="Szarkandi J.G."/>
            <person name="Papp V."/>
            <person name="Albert L."/>
            <person name="Andreopoulos W."/>
            <person name="Angelini C."/>
            <person name="Antonin V."/>
            <person name="Barry K.W."/>
            <person name="Bougher N.L."/>
            <person name="Buchanan P."/>
            <person name="Buyck B."/>
            <person name="Bense V."/>
            <person name="Catcheside P."/>
            <person name="Chovatia M."/>
            <person name="Cooper J."/>
            <person name="Damon W."/>
            <person name="Desjardin D."/>
            <person name="Finy P."/>
            <person name="Geml J."/>
            <person name="Haridas S."/>
            <person name="Hughes K."/>
            <person name="Justo A."/>
            <person name="Karasinski D."/>
            <person name="Kautmanova I."/>
            <person name="Kiss B."/>
            <person name="Kocsube S."/>
            <person name="Kotiranta H."/>
            <person name="LaButti K.M."/>
            <person name="Lechner B.E."/>
            <person name="Liimatainen K."/>
            <person name="Lipzen A."/>
            <person name="Lukacs Z."/>
            <person name="Mihaltcheva S."/>
            <person name="Morgado L.N."/>
            <person name="Niskanen T."/>
            <person name="Noordeloos M.E."/>
            <person name="Ohm R.A."/>
            <person name="Ortiz-Santana B."/>
            <person name="Ovrebo C."/>
            <person name="Racz N."/>
            <person name="Riley R."/>
            <person name="Savchenko A."/>
            <person name="Shiryaev A."/>
            <person name="Soop K."/>
            <person name="Spirin V."/>
            <person name="Szebenyi C."/>
            <person name="Tomsovsky M."/>
            <person name="Tulloss R.E."/>
            <person name="Uehling J."/>
            <person name="Grigoriev I.V."/>
            <person name="Vagvolgyi C."/>
            <person name="Papp T."/>
            <person name="Martin F.M."/>
            <person name="Miettinen O."/>
            <person name="Hibbett D.S."/>
            <person name="Nagy L.G."/>
        </authorList>
    </citation>
    <scope>NUCLEOTIDE SEQUENCE [LARGE SCALE GENOMIC DNA]</scope>
    <source>
        <strain evidence="6 7">CBS 121175</strain>
    </source>
</reference>
<keyword evidence="2 5" id="KW-0812">Transmembrane</keyword>
<evidence type="ECO:0000256" key="2">
    <source>
        <dbReference type="ARBA" id="ARBA00022692"/>
    </source>
</evidence>
<keyword evidence="4 5" id="KW-0472">Membrane</keyword>
<evidence type="ECO:0000256" key="5">
    <source>
        <dbReference type="SAM" id="Phobius"/>
    </source>
</evidence>
<dbReference type="GO" id="GO:0005886">
    <property type="term" value="C:plasma membrane"/>
    <property type="evidence" value="ECO:0007669"/>
    <property type="project" value="TreeGrafter"/>
</dbReference>
<evidence type="ECO:0000313" key="7">
    <source>
        <dbReference type="Proteomes" id="UP000307440"/>
    </source>
</evidence>
<keyword evidence="3 5" id="KW-1133">Transmembrane helix</keyword>
<evidence type="ECO:0000256" key="3">
    <source>
        <dbReference type="ARBA" id="ARBA00022989"/>
    </source>
</evidence>
<dbReference type="GO" id="GO:0000324">
    <property type="term" value="C:fungal-type vacuole"/>
    <property type="evidence" value="ECO:0007669"/>
    <property type="project" value="TreeGrafter"/>
</dbReference>
<dbReference type="Proteomes" id="UP000307440">
    <property type="component" value="Unassembled WGS sequence"/>
</dbReference>
<dbReference type="STRING" id="230819.A0A5C3L1P9"/>
<keyword evidence="7" id="KW-1185">Reference proteome</keyword>
<dbReference type="Pfam" id="PF04479">
    <property type="entry name" value="RTA1"/>
    <property type="match status" value="1"/>
</dbReference>
<feature type="transmembrane region" description="Helical" evidence="5">
    <location>
        <begin position="244"/>
        <end position="262"/>
    </location>
</feature>
<feature type="transmembrane region" description="Helical" evidence="5">
    <location>
        <begin position="149"/>
        <end position="173"/>
    </location>
</feature>
<evidence type="ECO:0000256" key="1">
    <source>
        <dbReference type="ARBA" id="ARBA00004141"/>
    </source>
</evidence>
<accession>A0A5C3L1P9</accession>
<dbReference type="PANTHER" id="PTHR31465:SF9">
    <property type="entry name" value="SPHINGOID LONG-CHAIN BASE TRANSPORTER RSB1"/>
    <property type="match status" value="1"/>
</dbReference>
<organism evidence="6 7">
    <name type="scientific">Coprinopsis marcescibilis</name>
    <name type="common">Agaric fungus</name>
    <name type="synonym">Psathyrella marcescibilis</name>
    <dbReference type="NCBI Taxonomy" id="230819"/>
    <lineage>
        <taxon>Eukaryota</taxon>
        <taxon>Fungi</taxon>
        <taxon>Dikarya</taxon>
        <taxon>Basidiomycota</taxon>
        <taxon>Agaricomycotina</taxon>
        <taxon>Agaricomycetes</taxon>
        <taxon>Agaricomycetidae</taxon>
        <taxon>Agaricales</taxon>
        <taxon>Agaricineae</taxon>
        <taxon>Psathyrellaceae</taxon>
        <taxon>Coprinopsis</taxon>
    </lineage>
</organism>
<gene>
    <name evidence="6" type="ORF">FA15DRAFT_667003</name>
</gene>
<dbReference type="InterPro" id="IPR007568">
    <property type="entry name" value="RTA1"/>
</dbReference>